<evidence type="ECO:0000313" key="3">
    <source>
        <dbReference type="EMBL" id="USS43096.1"/>
    </source>
</evidence>
<protein>
    <submittedName>
        <fullName evidence="3">Transposase</fullName>
    </submittedName>
</protein>
<dbReference type="EMBL" id="CP099583">
    <property type="protein sequence ID" value="USS43096.1"/>
    <property type="molecule type" value="Genomic_DNA"/>
</dbReference>
<accession>A0ABY5B7T9</accession>
<gene>
    <name evidence="3" type="ORF">NFI99_00975</name>
</gene>
<evidence type="ECO:0000259" key="2">
    <source>
        <dbReference type="Pfam" id="PF13546"/>
    </source>
</evidence>
<feature type="domain" description="Transposase IS701-like DDE" evidence="2">
    <location>
        <begin position="138"/>
        <end position="180"/>
    </location>
</feature>
<name>A0ABY5B7T9_BURGL</name>
<keyword evidence="4" id="KW-1185">Reference proteome</keyword>
<sequence>MRIDKPLWHEGLVLTQQHFQQQDRWAGFAMQQVAAAAHAEPWDTLGIEVDEAALATGASSSRGSSCASRTGRRSTRRWPMRFRRRARRGTRPHLDPADGLYSIIDDRGLPTKGKHPAGVVRQYCGNRVCNQSGDCDRQWRSARRSGAPAGIVLADAGYGNDTALREAVSELGLDYAMGIR</sequence>
<dbReference type="InterPro" id="IPR038721">
    <property type="entry name" value="IS701-like_DDE_dom"/>
</dbReference>
<proteinExistence type="predicted"/>
<dbReference type="Pfam" id="PF13546">
    <property type="entry name" value="DDE_5"/>
    <property type="match status" value="1"/>
</dbReference>
<reference evidence="3" key="1">
    <citation type="submission" date="2022-06" db="EMBL/GenBank/DDBJ databases">
        <title>Draft genome sequence of Burkholderia glumae strain GR20004 isolated from rice panicle showing bacterial panicle blight.</title>
        <authorList>
            <person name="Choi S.Y."/>
            <person name="Lee Y.H."/>
        </authorList>
    </citation>
    <scope>NUCLEOTIDE SEQUENCE</scope>
    <source>
        <strain evidence="3">GR20004</strain>
    </source>
</reference>
<dbReference type="Proteomes" id="UP001056386">
    <property type="component" value="Chromosome 2"/>
</dbReference>
<feature type="region of interest" description="Disordered" evidence="1">
    <location>
        <begin position="58"/>
        <end position="78"/>
    </location>
</feature>
<evidence type="ECO:0000256" key="1">
    <source>
        <dbReference type="SAM" id="MobiDB-lite"/>
    </source>
</evidence>
<evidence type="ECO:0000313" key="4">
    <source>
        <dbReference type="Proteomes" id="UP001056386"/>
    </source>
</evidence>
<organism evidence="3 4">
    <name type="scientific">Burkholderia glumae</name>
    <name type="common">Pseudomonas glumae</name>
    <dbReference type="NCBI Taxonomy" id="337"/>
    <lineage>
        <taxon>Bacteria</taxon>
        <taxon>Pseudomonadati</taxon>
        <taxon>Pseudomonadota</taxon>
        <taxon>Betaproteobacteria</taxon>
        <taxon>Burkholderiales</taxon>
        <taxon>Burkholderiaceae</taxon>
        <taxon>Burkholderia</taxon>
    </lineage>
</organism>
<feature type="compositionally biased region" description="Low complexity" evidence="1">
    <location>
        <begin position="58"/>
        <end position="69"/>
    </location>
</feature>